<name>M0BBU7_9EURY</name>
<evidence type="ECO:0000313" key="3">
    <source>
        <dbReference type="EMBL" id="ELZ07768.1"/>
    </source>
</evidence>
<feature type="compositionally biased region" description="Acidic residues" evidence="1">
    <location>
        <begin position="96"/>
        <end position="106"/>
    </location>
</feature>
<dbReference type="SUPFAM" id="SSF49879">
    <property type="entry name" value="SMAD/FHA domain"/>
    <property type="match status" value="1"/>
</dbReference>
<keyword evidence="3" id="KW-0238">DNA-binding</keyword>
<evidence type="ECO:0000313" key="4">
    <source>
        <dbReference type="Proteomes" id="UP000011560"/>
    </source>
</evidence>
<comment type="caution">
    <text evidence="3">The sequence shown here is derived from an EMBL/GenBank/DDBJ whole genome shotgun (WGS) entry which is preliminary data.</text>
</comment>
<dbReference type="InterPro" id="IPR029037">
    <property type="entry name" value="DUF1407/YfgJ-like_sf"/>
</dbReference>
<dbReference type="STRING" id="1227490.C479_15035"/>
<dbReference type="AlphaFoldDB" id="M0BBU7"/>
<dbReference type="Gene3D" id="2.10.290.10">
    <property type="entry name" value="YfgJ-like"/>
    <property type="match status" value="1"/>
</dbReference>
<sequence>MSDDATLECVSCETTFDPAPNGGFCPDCDTPHPNFEIATDEVSEDDGSTGDETDEVAGDAEGASTDDGTSESDDSASSDSISYCPDCGTDIADAVTDGDGDGELDACPDCGRAVSTESYCPDCGTDLDEARAAAAEADEADDAEADADSADEAPDADESDEVDGENADADDEDDEAGDDEAADADDTDDGDADDEADATPVTLSFGGESYDFEDGDTFGRQDEPWLETLVDESGGSDDVAYISSDHLTFSVDEDGVYVTDTSRNGTTLNGEDLDGDEAELDDGDTLTLAERAELTVEL</sequence>
<dbReference type="Proteomes" id="UP000011560">
    <property type="component" value="Unassembled WGS sequence"/>
</dbReference>
<dbReference type="OrthoDB" id="206075at2157"/>
<gene>
    <name evidence="3" type="ORF">C479_15035</name>
</gene>
<dbReference type="SUPFAM" id="SSF161187">
    <property type="entry name" value="YfgJ-like"/>
    <property type="match status" value="1"/>
</dbReference>
<dbReference type="InterPro" id="IPR008984">
    <property type="entry name" value="SMAD_FHA_dom_sf"/>
</dbReference>
<accession>M0BBU7</accession>
<feature type="region of interest" description="Disordered" evidence="1">
    <location>
        <begin position="27"/>
        <end position="111"/>
    </location>
</feature>
<evidence type="ECO:0000259" key="2">
    <source>
        <dbReference type="PROSITE" id="PS50006"/>
    </source>
</evidence>
<feature type="region of interest" description="Disordered" evidence="1">
    <location>
        <begin position="131"/>
        <end position="220"/>
    </location>
</feature>
<dbReference type="Pfam" id="PF00498">
    <property type="entry name" value="FHA"/>
    <property type="match status" value="1"/>
</dbReference>
<protein>
    <submittedName>
        <fullName evidence="3">DNA-binding protein</fullName>
    </submittedName>
</protein>
<feature type="compositionally biased region" description="Acidic residues" evidence="1">
    <location>
        <begin position="38"/>
        <end position="58"/>
    </location>
</feature>
<dbReference type="PROSITE" id="PS50006">
    <property type="entry name" value="FHA_DOMAIN"/>
    <property type="match status" value="1"/>
</dbReference>
<feature type="compositionally biased region" description="Acidic residues" evidence="1">
    <location>
        <begin position="271"/>
        <end position="280"/>
    </location>
</feature>
<feature type="domain" description="FHA" evidence="2">
    <location>
        <begin position="216"/>
        <end position="273"/>
    </location>
</feature>
<dbReference type="InterPro" id="IPR000253">
    <property type="entry name" value="FHA_dom"/>
</dbReference>
<feature type="region of interest" description="Disordered" evidence="1">
    <location>
        <begin position="261"/>
        <end position="280"/>
    </location>
</feature>
<organism evidence="3 4">
    <name type="scientific">Halovivax asiaticus JCM 14624</name>
    <dbReference type="NCBI Taxonomy" id="1227490"/>
    <lineage>
        <taxon>Archaea</taxon>
        <taxon>Methanobacteriati</taxon>
        <taxon>Methanobacteriota</taxon>
        <taxon>Stenosarchaea group</taxon>
        <taxon>Halobacteria</taxon>
        <taxon>Halobacteriales</taxon>
        <taxon>Natrialbaceae</taxon>
        <taxon>Halovivax</taxon>
    </lineage>
</organism>
<dbReference type="GO" id="GO:0003677">
    <property type="term" value="F:DNA binding"/>
    <property type="evidence" value="ECO:0007669"/>
    <property type="project" value="UniProtKB-KW"/>
</dbReference>
<dbReference type="EMBL" id="AOIQ01000022">
    <property type="protein sequence ID" value="ELZ07768.1"/>
    <property type="molecule type" value="Genomic_DNA"/>
</dbReference>
<evidence type="ECO:0000256" key="1">
    <source>
        <dbReference type="SAM" id="MobiDB-lite"/>
    </source>
</evidence>
<proteinExistence type="predicted"/>
<reference evidence="3 4" key="1">
    <citation type="journal article" date="2014" name="PLoS Genet.">
        <title>Phylogenetically driven sequencing of extremely halophilic archaea reveals strategies for static and dynamic osmo-response.</title>
        <authorList>
            <person name="Becker E.A."/>
            <person name="Seitzer P.M."/>
            <person name="Tritt A."/>
            <person name="Larsen D."/>
            <person name="Krusor M."/>
            <person name="Yao A.I."/>
            <person name="Wu D."/>
            <person name="Madern D."/>
            <person name="Eisen J.A."/>
            <person name="Darling A.E."/>
            <person name="Facciotti M.T."/>
        </authorList>
    </citation>
    <scope>NUCLEOTIDE SEQUENCE [LARGE SCALE GENOMIC DNA]</scope>
    <source>
        <strain evidence="3 4">JCM 14624</strain>
    </source>
</reference>
<keyword evidence="4" id="KW-1185">Reference proteome</keyword>
<dbReference type="Gene3D" id="2.60.200.20">
    <property type="match status" value="1"/>
</dbReference>
<feature type="compositionally biased region" description="Acidic residues" evidence="1">
    <location>
        <begin position="136"/>
        <end position="197"/>
    </location>
</feature>
<dbReference type="RefSeq" id="WP_007704389.1">
    <property type="nucleotide sequence ID" value="NZ_AOIQ01000022.1"/>
</dbReference>